<dbReference type="Proteomes" id="UP000824246">
    <property type="component" value="Unassembled WGS sequence"/>
</dbReference>
<comment type="caution">
    <text evidence="1">The sequence shown here is derived from an EMBL/GenBank/DDBJ whole genome shotgun (WGS) entry which is preliminary data.</text>
</comment>
<sequence length="199" mass="21550">MKVVLFKLSSAFEVFPANGTEISEKSLTSRMYVQFDEQPQMAEASLIWVNAIPESDAVANMTLASVPVASDYEMIATVDAANNRVYFKPNTWDTCLPLGVRYRVIFQENAVSYSGSTSPAFGWEFNTVMPSGVEDAVAATGLSYDGNAVVSRDGNAVEVYNLAGVLVARSNNGRVVMQGLADGIYVARSGKEVLKLVKR</sequence>
<gene>
    <name evidence="1" type="ORF">H9982_05060</name>
</gene>
<proteinExistence type="predicted"/>
<reference evidence="1" key="1">
    <citation type="journal article" date="2021" name="PeerJ">
        <title>Extensive microbial diversity within the chicken gut microbiome revealed by metagenomics and culture.</title>
        <authorList>
            <person name="Gilroy R."/>
            <person name="Ravi A."/>
            <person name="Getino M."/>
            <person name="Pursley I."/>
            <person name="Horton D.L."/>
            <person name="Alikhan N.F."/>
            <person name="Baker D."/>
            <person name="Gharbi K."/>
            <person name="Hall N."/>
            <person name="Watson M."/>
            <person name="Adriaenssens E.M."/>
            <person name="Foster-Nyarko E."/>
            <person name="Jarju S."/>
            <person name="Secka A."/>
            <person name="Antonio M."/>
            <person name="Oren A."/>
            <person name="Chaudhuri R.R."/>
            <person name="La Ragione R."/>
            <person name="Hildebrand F."/>
            <person name="Pallen M.J."/>
        </authorList>
    </citation>
    <scope>NUCLEOTIDE SEQUENCE</scope>
    <source>
        <strain evidence="1">ChiHjej12B11-16260</strain>
    </source>
</reference>
<organism evidence="1 2">
    <name type="scientific">Candidatus Barnesiella excrementipullorum</name>
    <dbReference type="NCBI Taxonomy" id="2838479"/>
    <lineage>
        <taxon>Bacteria</taxon>
        <taxon>Pseudomonadati</taxon>
        <taxon>Bacteroidota</taxon>
        <taxon>Bacteroidia</taxon>
        <taxon>Bacteroidales</taxon>
        <taxon>Barnesiellaceae</taxon>
        <taxon>Barnesiella</taxon>
    </lineage>
</organism>
<evidence type="ECO:0000313" key="2">
    <source>
        <dbReference type="Proteomes" id="UP000824246"/>
    </source>
</evidence>
<name>A0A9D1VRL0_9BACT</name>
<protein>
    <submittedName>
        <fullName evidence="1">T9SS type A sorting domain-containing protein</fullName>
    </submittedName>
</protein>
<evidence type="ECO:0000313" key="1">
    <source>
        <dbReference type="EMBL" id="HIX45571.1"/>
    </source>
</evidence>
<dbReference type="EMBL" id="DXFB01000134">
    <property type="protein sequence ID" value="HIX45571.1"/>
    <property type="molecule type" value="Genomic_DNA"/>
</dbReference>
<dbReference type="AlphaFoldDB" id="A0A9D1VRL0"/>
<reference evidence="1" key="2">
    <citation type="submission" date="2021-04" db="EMBL/GenBank/DDBJ databases">
        <authorList>
            <person name="Gilroy R."/>
        </authorList>
    </citation>
    <scope>NUCLEOTIDE SEQUENCE</scope>
    <source>
        <strain evidence="1">ChiHjej12B11-16260</strain>
    </source>
</reference>
<accession>A0A9D1VRL0</accession>